<feature type="signal peptide" evidence="1">
    <location>
        <begin position="1"/>
        <end position="19"/>
    </location>
</feature>
<accession>A0A5C6FYK5</accession>
<sequence length="293" mass="30833">MHPLFLLNCILAIVTRAHGAPRPDLIATICPESIASSSRWSGSPTSATLAPPSADDCAPGGACDCSRIPDKQSDVYFQCVTNPNCERCWVGKSTVSTLSPKLPVANVTSMDYRTMSPGTYTITANGTVLNVVVTQEIATPLSTEVFVTMTETVVVTVQPAGDTAKGPQAPTITASKSSLTSALEGSCSSRCDCSRVEDKESKEFFECLTDPDCEKCLSTTVEGSVAATSASSFMTTTTASRATTTTSSPAKPMDTCPQFCDCSSIEDKASEDYFQCITNPICERCNTGGAKQA</sequence>
<organism evidence="2 3">
    <name type="scientific">Metarhizium rileyi (strain RCEF 4871)</name>
    <name type="common">Nomuraea rileyi</name>
    <dbReference type="NCBI Taxonomy" id="1649241"/>
    <lineage>
        <taxon>Eukaryota</taxon>
        <taxon>Fungi</taxon>
        <taxon>Dikarya</taxon>
        <taxon>Ascomycota</taxon>
        <taxon>Pezizomycotina</taxon>
        <taxon>Sordariomycetes</taxon>
        <taxon>Hypocreomycetidae</taxon>
        <taxon>Hypocreales</taxon>
        <taxon>Clavicipitaceae</taxon>
        <taxon>Metarhizium</taxon>
    </lineage>
</organism>
<gene>
    <name evidence="2" type="ORF">ED733_001087</name>
</gene>
<evidence type="ECO:0000313" key="3">
    <source>
        <dbReference type="Proteomes" id="UP000317257"/>
    </source>
</evidence>
<evidence type="ECO:0000313" key="2">
    <source>
        <dbReference type="EMBL" id="TWU70650.1"/>
    </source>
</evidence>
<comment type="caution">
    <text evidence="2">The sequence shown here is derived from an EMBL/GenBank/DDBJ whole genome shotgun (WGS) entry which is preliminary data.</text>
</comment>
<dbReference type="AlphaFoldDB" id="A0A5C6FYK5"/>
<dbReference type="Proteomes" id="UP000317257">
    <property type="component" value="Unassembled WGS sequence"/>
</dbReference>
<name>A0A5C6FYK5_METRR</name>
<feature type="chain" id="PRO_5022752588" evidence="1">
    <location>
        <begin position="20"/>
        <end position="293"/>
    </location>
</feature>
<proteinExistence type="predicted"/>
<evidence type="ECO:0000256" key="1">
    <source>
        <dbReference type="SAM" id="SignalP"/>
    </source>
</evidence>
<dbReference type="EMBL" id="SBHS01000068">
    <property type="protein sequence ID" value="TWU70650.1"/>
    <property type="molecule type" value="Genomic_DNA"/>
</dbReference>
<protein>
    <submittedName>
        <fullName evidence="2">Uncharacterized protein</fullName>
    </submittedName>
</protein>
<keyword evidence="1" id="KW-0732">Signal</keyword>
<reference evidence="3" key="1">
    <citation type="submission" date="2018-12" db="EMBL/GenBank/DDBJ databases">
        <title>The complete genome of Metarhizium rileyi, a key fungal pathogen of Lepidoptera.</title>
        <authorList>
            <person name="Binneck E."/>
            <person name="Lastra C.C.L."/>
            <person name="Sosa-Gomez D.R."/>
        </authorList>
    </citation>
    <scope>NUCLEOTIDE SEQUENCE [LARGE SCALE GENOMIC DNA]</scope>
    <source>
        <strain evidence="3">Cep018-CH2</strain>
    </source>
</reference>